<protein>
    <submittedName>
        <fullName evidence="1">Uncharacterized protein</fullName>
    </submittedName>
</protein>
<name>A0A2U8WCX4_9HYPH</name>
<accession>A0A2U8WCX4</accession>
<dbReference type="EMBL" id="CP029550">
    <property type="protein sequence ID" value="AWN43290.1"/>
    <property type="molecule type" value="Genomic_DNA"/>
</dbReference>
<evidence type="ECO:0000313" key="1">
    <source>
        <dbReference type="EMBL" id="AWN43290.1"/>
    </source>
</evidence>
<keyword evidence="2" id="KW-1185">Reference proteome</keyword>
<dbReference type="AlphaFoldDB" id="A0A2U8WCX4"/>
<dbReference type="Proteomes" id="UP000245926">
    <property type="component" value="Chromosome"/>
</dbReference>
<organism evidence="1 2">
    <name type="scientific">Methylobacterium durans</name>
    <dbReference type="NCBI Taxonomy" id="2202825"/>
    <lineage>
        <taxon>Bacteria</taxon>
        <taxon>Pseudomonadati</taxon>
        <taxon>Pseudomonadota</taxon>
        <taxon>Alphaproteobacteria</taxon>
        <taxon>Hyphomicrobiales</taxon>
        <taxon>Methylobacteriaceae</taxon>
        <taxon>Methylobacterium</taxon>
    </lineage>
</organism>
<sequence length="76" mass="8304">MSYLVTARSASCEMLFPRNSLLAALEKALELQGCGMADVLTVDSSGRKHTAEQLHMMLFPQEARATDKGLEMRACA</sequence>
<dbReference type="RefSeq" id="WP_109893949.1">
    <property type="nucleotide sequence ID" value="NZ_CP029550.1"/>
</dbReference>
<gene>
    <name evidence="1" type="ORF">DK389_25795</name>
</gene>
<reference evidence="2" key="1">
    <citation type="submission" date="2018-05" db="EMBL/GenBank/DDBJ databases">
        <title>Complete Genome Sequence of Methylobacterium sp. 17SD2-17.</title>
        <authorList>
            <person name="Srinivasan S."/>
        </authorList>
    </citation>
    <scope>NUCLEOTIDE SEQUENCE [LARGE SCALE GENOMIC DNA]</scope>
    <source>
        <strain evidence="2">17SD2-17</strain>
    </source>
</reference>
<dbReference type="KEGG" id="mets:DK389_25795"/>
<proteinExistence type="predicted"/>
<evidence type="ECO:0000313" key="2">
    <source>
        <dbReference type="Proteomes" id="UP000245926"/>
    </source>
</evidence>